<protein>
    <submittedName>
        <fullName evidence="5">Uncharacterized protein</fullName>
    </submittedName>
</protein>
<evidence type="ECO:0000313" key="6">
    <source>
        <dbReference type="Proteomes" id="UP001417504"/>
    </source>
</evidence>
<dbReference type="EMBL" id="JBBNAE010000003">
    <property type="protein sequence ID" value="KAK9136713.1"/>
    <property type="molecule type" value="Genomic_DNA"/>
</dbReference>
<dbReference type="NCBIfam" id="NF006020">
    <property type="entry name" value="PRK08162.1"/>
    <property type="match status" value="1"/>
</dbReference>
<accession>A0AAP0JP38</accession>
<dbReference type="InterPro" id="IPR025110">
    <property type="entry name" value="AMP-bd_C"/>
</dbReference>
<keyword evidence="2" id="KW-0436">Ligase</keyword>
<feature type="domain" description="AMP-binding enzyme C-terminal" evidence="4">
    <location>
        <begin position="447"/>
        <end position="526"/>
    </location>
</feature>
<dbReference type="PANTHER" id="PTHR43859">
    <property type="entry name" value="ACYL-ACTIVATING ENZYME"/>
    <property type="match status" value="1"/>
</dbReference>
<comment type="similarity">
    <text evidence="1">Belongs to the ATP-dependent AMP-binding enzyme family.</text>
</comment>
<evidence type="ECO:0000259" key="4">
    <source>
        <dbReference type="Pfam" id="PF13193"/>
    </source>
</evidence>
<proteinExistence type="inferred from homology"/>
<keyword evidence="6" id="KW-1185">Reference proteome</keyword>
<dbReference type="Pfam" id="PF00501">
    <property type="entry name" value="AMP-binding"/>
    <property type="match status" value="1"/>
</dbReference>
<dbReference type="Proteomes" id="UP001417504">
    <property type="component" value="Unassembled WGS sequence"/>
</dbReference>
<gene>
    <name evidence="5" type="ORF">Sjap_007307</name>
</gene>
<dbReference type="FunFam" id="3.30.300.30:FF:000008">
    <property type="entry name" value="2,3-dihydroxybenzoate-AMP ligase"/>
    <property type="match status" value="1"/>
</dbReference>
<dbReference type="PANTHER" id="PTHR43859:SF7">
    <property type="entry name" value="ACETATE_BUTYRATE--COA LIGASE AAE7, PEROXISOMAL"/>
    <property type="match status" value="1"/>
</dbReference>
<dbReference type="Pfam" id="PF13193">
    <property type="entry name" value="AMP-binding_C"/>
    <property type="match status" value="1"/>
</dbReference>
<dbReference type="Gene3D" id="3.40.50.12780">
    <property type="entry name" value="N-terminal domain of ligase-like"/>
    <property type="match status" value="1"/>
</dbReference>
<evidence type="ECO:0000259" key="3">
    <source>
        <dbReference type="Pfam" id="PF00501"/>
    </source>
</evidence>
<organism evidence="5 6">
    <name type="scientific">Stephania japonica</name>
    <dbReference type="NCBI Taxonomy" id="461633"/>
    <lineage>
        <taxon>Eukaryota</taxon>
        <taxon>Viridiplantae</taxon>
        <taxon>Streptophyta</taxon>
        <taxon>Embryophyta</taxon>
        <taxon>Tracheophyta</taxon>
        <taxon>Spermatophyta</taxon>
        <taxon>Magnoliopsida</taxon>
        <taxon>Ranunculales</taxon>
        <taxon>Menispermaceae</taxon>
        <taxon>Menispermoideae</taxon>
        <taxon>Cissampelideae</taxon>
        <taxon>Stephania</taxon>
    </lineage>
</organism>
<evidence type="ECO:0000256" key="2">
    <source>
        <dbReference type="ARBA" id="ARBA00022598"/>
    </source>
</evidence>
<dbReference type="InterPro" id="IPR020845">
    <property type="entry name" value="AMP-binding_CS"/>
</dbReference>
<reference evidence="5 6" key="1">
    <citation type="submission" date="2024-01" db="EMBL/GenBank/DDBJ databases">
        <title>Genome assemblies of Stephania.</title>
        <authorList>
            <person name="Yang L."/>
        </authorList>
    </citation>
    <scope>NUCLEOTIDE SEQUENCE [LARGE SCALE GENOMIC DNA]</scope>
    <source>
        <strain evidence="5">QJT</strain>
        <tissue evidence="5">Leaf</tissue>
    </source>
</reference>
<dbReference type="Gene3D" id="3.30.300.30">
    <property type="match status" value="1"/>
</dbReference>
<dbReference type="InterPro" id="IPR045851">
    <property type="entry name" value="AMP-bd_C_sf"/>
</dbReference>
<dbReference type="CDD" id="cd12118">
    <property type="entry name" value="ttLC_FACS_AEE21_like"/>
    <property type="match status" value="1"/>
</dbReference>
<dbReference type="SUPFAM" id="SSF56801">
    <property type="entry name" value="Acetyl-CoA synthetase-like"/>
    <property type="match status" value="1"/>
</dbReference>
<evidence type="ECO:0000313" key="5">
    <source>
        <dbReference type="EMBL" id="KAK9136713.1"/>
    </source>
</evidence>
<sequence length="547" mass="60002">MDRDIDDLPKNEANHTALTPLWFLERAALVHPQRKSIVHGSQHYTWLETYQRCRRLASALSSRSIGLGKTVAVIAPNIPAVYEAHFGVPMAGAVVNCINIRLNASTISFLLGHSSAAAIMVDQEFFTLAEDALKILERKGNFKPPLIIVIGGIEYDKFLETGDSEFRWMPPKDEWQSIALGYTSGTTSSPKGVLLHHRGAYLMALSVSLVWGMSEGAVYLWTLPMFHCNGWCYTWSLAALCGTSICLRQVTAKAVYSAISKQGVTHFCAAPVVLNTIIHAPKDQTILPLPRLVNVMTAGAAPPPSILTAMSQLGFRVTHTYGLSETYGPSTVCTWKPEWDSLPVETQAQLHARQGVRYIGLEGLDVVDTKTMAPVPSDGKTIGEIVFRGNVVMKGYLKNPKANAEAFAGGWYHSGDLGVKHPDNYIQVKDRAKDIIISGGENISSVEVENVLYQHPLLLETSVVARADEQWGESPCAFVTLKPGADKSNEKHLSEDIIKFCKAKMPAYWVPKSVVFGDLPKTATGKVQKHLLRAKAKEMGPVKKSRL</sequence>
<name>A0AAP0JP38_9MAGN</name>
<feature type="domain" description="AMP-dependent synthetase/ligase" evidence="3">
    <location>
        <begin position="24"/>
        <end position="397"/>
    </location>
</feature>
<comment type="caution">
    <text evidence="5">The sequence shown here is derived from an EMBL/GenBank/DDBJ whole genome shotgun (WGS) entry which is preliminary data.</text>
</comment>
<evidence type="ECO:0000256" key="1">
    <source>
        <dbReference type="ARBA" id="ARBA00006432"/>
    </source>
</evidence>
<dbReference type="InterPro" id="IPR000873">
    <property type="entry name" value="AMP-dep_synth/lig_dom"/>
</dbReference>
<dbReference type="GO" id="GO:0016874">
    <property type="term" value="F:ligase activity"/>
    <property type="evidence" value="ECO:0007669"/>
    <property type="project" value="UniProtKB-KW"/>
</dbReference>
<dbReference type="AlphaFoldDB" id="A0AAP0JP38"/>
<dbReference type="PROSITE" id="PS00455">
    <property type="entry name" value="AMP_BINDING"/>
    <property type="match status" value="1"/>
</dbReference>
<dbReference type="InterPro" id="IPR042099">
    <property type="entry name" value="ANL_N_sf"/>
</dbReference>